<dbReference type="Pfam" id="PF00905">
    <property type="entry name" value="Transpeptidase"/>
    <property type="match status" value="1"/>
</dbReference>
<dbReference type="InterPro" id="IPR001460">
    <property type="entry name" value="PCN-bd_Tpept"/>
</dbReference>
<dbReference type="InterPro" id="IPR012338">
    <property type="entry name" value="Beta-lactam/transpept-like"/>
</dbReference>
<evidence type="ECO:0000313" key="3">
    <source>
        <dbReference type="Proteomes" id="UP000824159"/>
    </source>
</evidence>
<dbReference type="PANTHER" id="PTHR30627">
    <property type="entry name" value="PEPTIDOGLYCAN D,D-TRANSPEPTIDASE"/>
    <property type="match status" value="1"/>
</dbReference>
<dbReference type="SUPFAM" id="SSF56601">
    <property type="entry name" value="beta-lactamase/transpeptidase-like"/>
    <property type="match status" value="1"/>
</dbReference>
<dbReference type="Gene3D" id="3.90.1310.10">
    <property type="entry name" value="Penicillin-binding protein 2a (Domain 2)"/>
    <property type="match status" value="1"/>
</dbReference>
<reference evidence="2" key="1">
    <citation type="submission" date="2020-10" db="EMBL/GenBank/DDBJ databases">
        <authorList>
            <person name="Gilroy R."/>
        </authorList>
    </citation>
    <scope>NUCLEOTIDE SEQUENCE</scope>
    <source>
        <strain evidence="2">CHK176-22527</strain>
    </source>
</reference>
<feature type="domain" description="Penicillin-binding protein transpeptidase" evidence="1">
    <location>
        <begin position="147"/>
        <end position="448"/>
    </location>
</feature>
<reference evidence="2" key="2">
    <citation type="journal article" date="2021" name="PeerJ">
        <title>Extensive microbial diversity within the chicken gut microbiome revealed by metagenomics and culture.</title>
        <authorList>
            <person name="Gilroy R."/>
            <person name="Ravi A."/>
            <person name="Getino M."/>
            <person name="Pursley I."/>
            <person name="Horton D.L."/>
            <person name="Alikhan N.F."/>
            <person name="Baker D."/>
            <person name="Gharbi K."/>
            <person name="Hall N."/>
            <person name="Watson M."/>
            <person name="Adriaenssens E.M."/>
            <person name="Foster-Nyarko E."/>
            <person name="Jarju S."/>
            <person name="Secka A."/>
            <person name="Antonio M."/>
            <person name="Oren A."/>
            <person name="Chaudhuri R.R."/>
            <person name="La Ragione R."/>
            <person name="Hildebrand F."/>
            <person name="Pallen M.J."/>
        </authorList>
    </citation>
    <scope>NUCLEOTIDE SEQUENCE</scope>
    <source>
        <strain evidence="2">CHK176-22527</strain>
    </source>
</reference>
<dbReference type="GO" id="GO:0071972">
    <property type="term" value="F:peptidoglycan L,D-transpeptidase activity"/>
    <property type="evidence" value="ECO:0007669"/>
    <property type="project" value="TreeGrafter"/>
</dbReference>
<dbReference type="InterPro" id="IPR050515">
    <property type="entry name" value="Beta-lactam/transpept"/>
</dbReference>
<evidence type="ECO:0000313" key="2">
    <source>
        <dbReference type="EMBL" id="HIT98917.1"/>
    </source>
</evidence>
<evidence type="ECO:0000259" key="1">
    <source>
        <dbReference type="Pfam" id="PF00905"/>
    </source>
</evidence>
<dbReference type="Proteomes" id="UP000824159">
    <property type="component" value="Unassembled WGS sequence"/>
</dbReference>
<proteinExistence type="predicted"/>
<dbReference type="GO" id="GO:0005886">
    <property type="term" value="C:plasma membrane"/>
    <property type="evidence" value="ECO:0007669"/>
    <property type="project" value="TreeGrafter"/>
</dbReference>
<dbReference type="Gene3D" id="3.40.710.10">
    <property type="entry name" value="DD-peptidase/beta-lactamase superfamily"/>
    <property type="match status" value="1"/>
</dbReference>
<dbReference type="GO" id="GO:0008658">
    <property type="term" value="F:penicillin binding"/>
    <property type="evidence" value="ECO:0007669"/>
    <property type="project" value="InterPro"/>
</dbReference>
<dbReference type="PANTHER" id="PTHR30627:SF24">
    <property type="entry name" value="PENICILLIN-BINDING PROTEIN 4B"/>
    <property type="match status" value="1"/>
</dbReference>
<accession>A0A9D1HDB8</accession>
<sequence length="452" mass="48844">MKKIEKRAIMCLLLGFVLILGVCVFSYRYVTQGDEWVSYEGNRDVYSRGDLAKGSLYDVNGKVLMQNTEDGMVFNEDSDVRRALMHITGDKDNNISTGANRALTDELIGYDLINGIYSLNNAGRDITLTLDADVCATAYRALNGRSGAVGVYNYETGEIVCMVSSPTYDPEDPPSLSSDDKSGVYINRFTSATFPPGSIFKLVTAAAAIENLDDAYTYTVNCTGREDYGHGDRVTDLDAHGTVDLEKALEVSCNVYFGKLSEKLGGNLIEKYVDKTGLAESIDINGIETAAGSFEYPEGGVNLAWTGIGQHKDMVNPCAIMVYMGAIANNGTAVMPSLIKPTSFIDQQLSKLPKFGTQTKNMIETSTATSLKTMMANNVENHYGTDMFPGLNVCAKSGTAEVGGNKEPNAWFAGFLDDESNPYAFIVLVENGGYGTSVAGRVANQVLQDIVN</sequence>
<dbReference type="AlphaFoldDB" id="A0A9D1HDB8"/>
<gene>
    <name evidence="2" type="ORF">IAD12_01495</name>
</gene>
<comment type="caution">
    <text evidence="2">The sequence shown here is derived from an EMBL/GenBank/DDBJ whole genome shotgun (WGS) entry which is preliminary data.</text>
</comment>
<dbReference type="EMBL" id="DVLX01000020">
    <property type="protein sequence ID" value="HIT98917.1"/>
    <property type="molecule type" value="Genomic_DNA"/>
</dbReference>
<protein>
    <submittedName>
        <fullName evidence="2">Penicillin-binding protein</fullName>
    </submittedName>
</protein>
<name>A0A9D1HDB8_9FIRM</name>
<organism evidence="2 3">
    <name type="scientific">Candidatus Allocopromorpha excrementavium</name>
    <dbReference type="NCBI Taxonomy" id="2840741"/>
    <lineage>
        <taxon>Bacteria</taxon>
        <taxon>Bacillati</taxon>
        <taxon>Bacillota</taxon>
        <taxon>Clostridia</taxon>
        <taxon>Eubacteriales</taxon>
        <taxon>Eubacteriaceae</taxon>
        <taxon>Eubacteriaceae incertae sedis</taxon>
        <taxon>Candidatus Allocopromorpha</taxon>
    </lineage>
</organism>
<dbReference type="GO" id="GO:0071555">
    <property type="term" value="P:cell wall organization"/>
    <property type="evidence" value="ECO:0007669"/>
    <property type="project" value="TreeGrafter"/>
</dbReference>